<feature type="region of interest" description="Disordered" evidence="3">
    <location>
        <begin position="365"/>
        <end position="403"/>
    </location>
</feature>
<organism evidence="4">
    <name type="scientific">Oryza meridionalis</name>
    <dbReference type="NCBI Taxonomy" id="40149"/>
    <lineage>
        <taxon>Eukaryota</taxon>
        <taxon>Viridiplantae</taxon>
        <taxon>Streptophyta</taxon>
        <taxon>Embryophyta</taxon>
        <taxon>Tracheophyta</taxon>
        <taxon>Spermatophyta</taxon>
        <taxon>Magnoliopsida</taxon>
        <taxon>Liliopsida</taxon>
        <taxon>Poales</taxon>
        <taxon>Poaceae</taxon>
        <taxon>BOP clade</taxon>
        <taxon>Oryzoideae</taxon>
        <taxon>Oryzeae</taxon>
        <taxon>Oryzinae</taxon>
        <taxon>Oryza</taxon>
    </lineage>
</organism>
<evidence type="ECO:0000313" key="4">
    <source>
        <dbReference type="EnsemblPlants" id="OMERI03G24510.1"/>
    </source>
</evidence>
<keyword evidence="1" id="KW-0112">Calmodulin-binding</keyword>
<evidence type="ECO:0000256" key="2">
    <source>
        <dbReference type="ARBA" id="ARBA00024341"/>
    </source>
</evidence>
<feature type="region of interest" description="Disordered" evidence="3">
    <location>
        <begin position="312"/>
        <end position="332"/>
    </location>
</feature>
<feature type="compositionally biased region" description="Polar residues" evidence="3">
    <location>
        <begin position="376"/>
        <end position="395"/>
    </location>
</feature>
<feature type="region of interest" description="Disordered" evidence="3">
    <location>
        <begin position="24"/>
        <end position="50"/>
    </location>
</feature>
<reference evidence="4" key="2">
    <citation type="submission" date="2018-05" db="EMBL/GenBank/DDBJ databases">
        <title>OmerRS3 (Oryza meridionalis Reference Sequence Version 3).</title>
        <authorList>
            <person name="Zhang J."/>
            <person name="Kudrna D."/>
            <person name="Lee S."/>
            <person name="Talag J."/>
            <person name="Welchert J."/>
            <person name="Wing R.A."/>
        </authorList>
    </citation>
    <scope>NUCLEOTIDE SEQUENCE [LARGE SCALE GENOMIC DNA]</scope>
    <source>
        <strain evidence="4">cv. OR44</strain>
    </source>
</reference>
<proteinExistence type="inferred from homology"/>
<evidence type="ECO:0000256" key="1">
    <source>
        <dbReference type="ARBA" id="ARBA00022860"/>
    </source>
</evidence>
<dbReference type="GO" id="GO:0005516">
    <property type="term" value="F:calmodulin binding"/>
    <property type="evidence" value="ECO:0007669"/>
    <property type="project" value="UniProtKB-KW"/>
</dbReference>
<feature type="region of interest" description="Disordered" evidence="3">
    <location>
        <begin position="472"/>
        <end position="521"/>
    </location>
</feature>
<comment type="similarity">
    <text evidence="2">Belongs to the IQD family.</text>
</comment>
<sequence>MASHPVPPRLLFSLLSLFPTEEGWHARTPASPRQLARAAGREAHGARPAGRPASLFSHLWFKSLVGIRKQEKARNAEKQEKAQNAESCETLQQPEIMRLDFVGSSSSGTEQREREGIPRTPAAQLLHKRKHSLDTERAILVEELAVQSEPLTDDTNTQTVSDSISSDSTLLGVHISQIEEHKTKEDVAATLIQSAFRAFLARRALRALKGIVILQALVRGHIIRKQTSETLQCMQALVRAQARVRARQVRVSLENQVARKKVPEQDDHENHVREIEERWCGSIGSVEELQAKVLKRQEAAAKRERAMAYALTHQRQAGSRQQKPTTPQGLELDDSHWGSNWLERWMAVRPWENRLLDSNAKETMPLCDDKQDMETKSQITPKGKVQVSSALSNGSNKKKGINHKKSYSDVTCASFGRSPNIPSTSLGSCKQKSKLSDEALEEVSSQPTDLASLSTCQPKAKLVQANTPVKKRFSLPTNVGGGAAKGATNSNSICRSTSAKSDPKPRANASNQARKQVEFQA</sequence>
<dbReference type="STRING" id="40149.A0A0E0D422"/>
<dbReference type="SMART" id="SM00015">
    <property type="entry name" value="IQ"/>
    <property type="match status" value="2"/>
</dbReference>
<dbReference type="InterPro" id="IPR000048">
    <property type="entry name" value="IQ_motif_EF-hand-BS"/>
</dbReference>
<evidence type="ECO:0008006" key="6">
    <source>
        <dbReference type="Google" id="ProtNLM"/>
    </source>
</evidence>
<keyword evidence="5" id="KW-1185">Reference proteome</keyword>
<protein>
    <recommendedName>
        <fullName evidence="6">DUF4005 domain-containing protein</fullName>
    </recommendedName>
</protein>
<dbReference type="PANTHER" id="PTHR32295:SF31">
    <property type="entry name" value="IQ CALMODULIN-BINDING MOTIF FAMILY PROTEIN, EXPRESSED"/>
    <property type="match status" value="1"/>
</dbReference>
<evidence type="ECO:0000313" key="5">
    <source>
        <dbReference type="Proteomes" id="UP000008021"/>
    </source>
</evidence>
<feature type="compositionally biased region" description="Polar residues" evidence="3">
    <location>
        <begin position="313"/>
        <end position="328"/>
    </location>
</feature>
<accession>A0A0E0D422</accession>
<dbReference type="AlphaFoldDB" id="A0A0E0D422"/>
<dbReference type="PANTHER" id="PTHR32295">
    <property type="entry name" value="IQ-DOMAIN 5-RELATED"/>
    <property type="match status" value="1"/>
</dbReference>
<dbReference type="Pfam" id="PF00612">
    <property type="entry name" value="IQ"/>
    <property type="match status" value="2"/>
</dbReference>
<dbReference type="EnsemblPlants" id="OMERI03G24510.1">
    <property type="protein sequence ID" value="OMERI03G24510.1"/>
    <property type="gene ID" value="OMERI03G24510"/>
</dbReference>
<dbReference type="Gene3D" id="1.20.5.190">
    <property type="match status" value="1"/>
</dbReference>
<reference evidence="4" key="1">
    <citation type="submission" date="2015-04" db="UniProtKB">
        <authorList>
            <consortium name="EnsemblPlants"/>
        </authorList>
    </citation>
    <scope>IDENTIFICATION</scope>
</reference>
<dbReference type="Gramene" id="OMERI03G24510.1">
    <property type="protein sequence ID" value="OMERI03G24510.1"/>
    <property type="gene ID" value="OMERI03G24510"/>
</dbReference>
<evidence type="ECO:0000256" key="3">
    <source>
        <dbReference type="SAM" id="MobiDB-lite"/>
    </source>
</evidence>
<name>A0A0E0D422_9ORYZ</name>
<dbReference type="PROSITE" id="PS50096">
    <property type="entry name" value="IQ"/>
    <property type="match status" value="2"/>
</dbReference>
<feature type="compositionally biased region" description="Polar residues" evidence="3">
    <location>
        <begin position="487"/>
        <end position="500"/>
    </location>
</feature>
<dbReference type="Proteomes" id="UP000008021">
    <property type="component" value="Chromosome 3"/>
</dbReference>